<organism evidence="2 3">
    <name type="scientific">Haoranjiania flava</name>
    <dbReference type="NCBI Taxonomy" id="1856322"/>
    <lineage>
        <taxon>Bacteria</taxon>
        <taxon>Pseudomonadati</taxon>
        <taxon>Bacteroidota</taxon>
        <taxon>Chitinophagia</taxon>
        <taxon>Chitinophagales</taxon>
        <taxon>Chitinophagaceae</taxon>
        <taxon>Haoranjiania</taxon>
    </lineage>
</organism>
<feature type="domain" description="VOC" evidence="1">
    <location>
        <begin position="8"/>
        <end position="118"/>
    </location>
</feature>
<sequence length="128" mass="14556">MELKSIYRIEGIQPILAVRDITVSRAFYTRILGFTEDEWGNDNFTSIKKDGGAIYLCRGAQGQSGTWLWLGFEGNIYELYDRLLAEGVPILMPPTNYPWALEMHVKDPDGHVIRFGTDPDNNKPFATE</sequence>
<dbReference type="Gene3D" id="3.10.180.10">
    <property type="entry name" value="2,3-Dihydroxybiphenyl 1,2-Dioxygenase, domain 1"/>
    <property type="match status" value="1"/>
</dbReference>
<dbReference type="InterPro" id="IPR004360">
    <property type="entry name" value="Glyas_Fos-R_dOase_dom"/>
</dbReference>
<dbReference type="SUPFAM" id="SSF54593">
    <property type="entry name" value="Glyoxalase/Bleomycin resistance protein/Dihydroxybiphenyl dioxygenase"/>
    <property type="match status" value="1"/>
</dbReference>
<dbReference type="EMBL" id="JAOTPL010000022">
    <property type="protein sequence ID" value="MCU7695282.1"/>
    <property type="molecule type" value="Genomic_DNA"/>
</dbReference>
<dbReference type="Pfam" id="PF00903">
    <property type="entry name" value="Glyoxalase"/>
    <property type="match status" value="1"/>
</dbReference>
<dbReference type="AlphaFoldDB" id="A0AAE3IT12"/>
<accession>A0AAE3IT12</accession>
<comment type="caution">
    <text evidence="2">The sequence shown here is derived from an EMBL/GenBank/DDBJ whole genome shotgun (WGS) entry which is preliminary data.</text>
</comment>
<protein>
    <submittedName>
        <fullName evidence="2">VOC family protein</fullName>
    </submittedName>
</protein>
<evidence type="ECO:0000259" key="1">
    <source>
        <dbReference type="PROSITE" id="PS51819"/>
    </source>
</evidence>
<name>A0AAE3IT12_9BACT</name>
<dbReference type="InterPro" id="IPR029068">
    <property type="entry name" value="Glyas_Bleomycin-R_OHBP_Dase"/>
</dbReference>
<proteinExistence type="predicted"/>
<dbReference type="RefSeq" id="WP_263038770.1">
    <property type="nucleotide sequence ID" value="NZ_JAOTPL010000022.1"/>
</dbReference>
<evidence type="ECO:0000313" key="2">
    <source>
        <dbReference type="EMBL" id="MCU7695282.1"/>
    </source>
</evidence>
<gene>
    <name evidence="2" type="ORF">OD355_12205</name>
</gene>
<keyword evidence="3" id="KW-1185">Reference proteome</keyword>
<dbReference type="InterPro" id="IPR037523">
    <property type="entry name" value="VOC_core"/>
</dbReference>
<dbReference type="PROSITE" id="PS51819">
    <property type="entry name" value="VOC"/>
    <property type="match status" value="1"/>
</dbReference>
<dbReference type="Proteomes" id="UP001209317">
    <property type="component" value="Unassembled WGS sequence"/>
</dbReference>
<reference evidence="2" key="1">
    <citation type="submission" date="2022-10" db="EMBL/GenBank/DDBJ databases">
        <authorList>
            <person name="Kim H.S."/>
            <person name="Kim J.-S."/>
            <person name="Suh M.K."/>
            <person name="Eom M.K."/>
            <person name="Lee J.-S."/>
        </authorList>
    </citation>
    <scope>NUCLEOTIDE SEQUENCE</scope>
    <source>
        <strain evidence="2">LIP-5</strain>
    </source>
</reference>
<evidence type="ECO:0000313" key="3">
    <source>
        <dbReference type="Proteomes" id="UP001209317"/>
    </source>
</evidence>